<dbReference type="InterPro" id="IPR057149">
    <property type="entry name" value="DUF7827"/>
</dbReference>
<keyword evidence="7" id="KW-1185">Reference proteome</keyword>
<protein>
    <submittedName>
        <fullName evidence="6">BGTF surface domain-containing protein</fullName>
    </submittedName>
</protein>
<proteinExistence type="predicted"/>
<evidence type="ECO:0000313" key="7">
    <source>
        <dbReference type="Proteomes" id="UP001595945"/>
    </source>
</evidence>
<dbReference type="EMBL" id="JBHSHT010000002">
    <property type="protein sequence ID" value="MFC4826544.1"/>
    <property type="molecule type" value="Genomic_DNA"/>
</dbReference>
<evidence type="ECO:0000256" key="1">
    <source>
        <dbReference type="ARBA" id="ARBA00022729"/>
    </source>
</evidence>
<dbReference type="RefSeq" id="WP_254267864.1">
    <property type="nucleotide sequence ID" value="NZ_CP100400.1"/>
</dbReference>
<dbReference type="InterPro" id="IPR055706">
    <property type="entry name" value="Slg1/2_DUF7282"/>
</dbReference>
<evidence type="ECO:0000259" key="5">
    <source>
        <dbReference type="Pfam" id="PF25162"/>
    </source>
</evidence>
<dbReference type="NCBIfam" id="NF045517">
    <property type="entry name" value="halo_surf_dom"/>
    <property type="match status" value="1"/>
</dbReference>
<name>A0ABD5Q7P9_9EURY</name>
<feature type="region of interest" description="Disordered" evidence="2">
    <location>
        <begin position="551"/>
        <end position="628"/>
    </location>
</feature>
<feature type="compositionally biased region" description="Low complexity" evidence="2">
    <location>
        <begin position="572"/>
        <end position="628"/>
    </location>
</feature>
<feature type="region of interest" description="Disordered" evidence="2">
    <location>
        <begin position="35"/>
        <end position="80"/>
    </location>
</feature>
<keyword evidence="1" id="KW-0732">Signal</keyword>
<evidence type="ECO:0000259" key="4">
    <source>
        <dbReference type="Pfam" id="PF23951"/>
    </source>
</evidence>
<dbReference type="Pfam" id="PF23951">
    <property type="entry name" value="DUF7282"/>
    <property type="match status" value="1"/>
</dbReference>
<reference evidence="6 7" key="1">
    <citation type="journal article" date="2019" name="Int. J. Syst. Evol. Microbiol.">
        <title>The Global Catalogue of Microorganisms (GCM) 10K type strain sequencing project: providing services to taxonomists for standard genome sequencing and annotation.</title>
        <authorList>
            <consortium name="The Broad Institute Genomics Platform"/>
            <consortium name="The Broad Institute Genome Sequencing Center for Infectious Disease"/>
            <person name="Wu L."/>
            <person name="Ma J."/>
        </authorList>
    </citation>
    <scope>NUCLEOTIDE SEQUENCE [LARGE SCALE GENOMIC DNA]</scope>
    <source>
        <strain evidence="6 7">XZYJ18</strain>
    </source>
</reference>
<feature type="domain" description="DUF7827" evidence="5">
    <location>
        <begin position="80"/>
        <end position="138"/>
    </location>
</feature>
<dbReference type="AlphaFoldDB" id="A0ABD5Q7P9"/>
<feature type="domain" description="DUF7282" evidence="4">
    <location>
        <begin position="463"/>
        <end position="545"/>
    </location>
</feature>
<dbReference type="Pfam" id="PF18204">
    <property type="entry name" value="PGF-CTERM"/>
    <property type="match status" value="1"/>
</dbReference>
<accession>A0ABD5Q7P9</accession>
<sequence length="654" mass="67890">MPSPPSSDGSTSRAAVALAVLAVLAASFPATAVTDVESATTSGVTADRKTCPQLLEPTGEKGLPENATSPPTPNESADRSVARGDIATVPLSVPAGVNVTVRVGSDDGYSTRLDVRDDGDGRVRLLVNTYLAGNRTTVAPGTYRTAGTDAVVVTGGTPTDPLEPGTYPVTATRNGTVVAERELTVTEPSFESITARRAVPRLFDASNASAIRAANRSGLTAPLEPGEYDPEAVEGETLLVRIDAPSLLGAIAARSGNTTTDRFLALHEETEPETDETFEISGPCGGILFRETATEGGARVLLDYRAGAAYVLLDTTTLEGTHAGGQTVYVEVSPESRLGDAGRELTTSFRIATRQTAVRPSGADTVRLTADDRATISGETNLLADSRVPVRVESRVDSTFERRTTATVTDNGTFTATVDLANASVPGLFAVHVGPDQFPGETGESPGVYWKLSEYGHRQRVTDLNVRQLTLPEGGFLVAYEYDSSADRFRPVGSATPSDDDLVVDSRTEPGYLLVVAHRDANGNRAFDGPATDSPYRVDDRVVSDWLGVTVDGVEPTGDEPSATFDADRAVTPPTETPTADPDTTTTDPDTIGSTVGSSATIGTAESTGTTPTTADAGSTTPSDATGVGTPGFGPVVAAAALLGATALRLGTRR</sequence>
<evidence type="ECO:0000313" key="6">
    <source>
        <dbReference type="EMBL" id="MFC4826544.1"/>
    </source>
</evidence>
<organism evidence="6 7">
    <name type="scientific">Halorussus aquaticus</name>
    <dbReference type="NCBI Taxonomy" id="2953748"/>
    <lineage>
        <taxon>Archaea</taxon>
        <taxon>Methanobacteriati</taxon>
        <taxon>Methanobacteriota</taxon>
        <taxon>Stenosarchaea group</taxon>
        <taxon>Halobacteria</taxon>
        <taxon>Halobacteriales</taxon>
        <taxon>Haladaptataceae</taxon>
        <taxon>Halorussus</taxon>
    </lineage>
</organism>
<evidence type="ECO:0000256" key="2">
    <source>
        <dbReference type="SAM" id="MobiDB-lite"/>
    </source>
</evidence>
<dbReference type="Pfam" id="PF25162">
    <property type="entry name" value="DUF7827"/>
    <property type="match status" value="1"/>
</dbReference>
<feature type="domain" description="PGF-CTERM archaeal protein-sorting signal" evidence="3">
    <location>
        <begin position="630"/>
        <end position="648"/>
    </location>
</feature>
<evidence type="ECO:0000259" key="3">
    <source>
        <dbReference type="Pfam" id="PF18204"/>
    </source>
</evidence>
<dbReference type="Proteomes" id="UP001595945">
    <property type="component" value="Unassembled WGS sequence"/>
</dbReference>
<dbReference type="GeneID" id="73046358"/>
<comment type="caution">
    <text evidence="6">The sequence shown here is derived from an EMBL/GenBank/DDBJ whole genome shotgun (WGS) entry which is preliminary data.</text>
</comment>
<gene>
    <name evidence="6" type="ORF">ACFO9K_19985</name>
</gene>
<dbReference type="InterPro" id="IPR026371">
    <property type="entry name" value="PGF_CTERM"/>
</dbReference>